<gene>
    <name evidence="1" type="ORF">S03H2_25614</name>
</gene>
<accession>X1FNM3</accession>
<name>X1FNM3_9ZZZZ</name>
<comment type="caution">
    <text evidence="1">The sequence shown here is derived from an EMBL/GenBank/DDBJ whole genome shotgun (WGS) entry which is preliminary data.</text>
</comment>
<reference evidence="1" key="1">
    <citation type="journal article" date="2014" name="Front. Microbiol.">
        <title>High frequency of phylogenetically diverse reductive dehalogenase-homologous genes in deep subseafloor sedimentary metagenomes.</title>
        <authorList>
            <person name="Kawai M."/>
            <person name="Futagami T."/>
            <person name="Toyoda A."/>
            <person name="Takaki Y."/>
            <person name="Nishi S."/>
            <person name="Hori S."/>
            <person name="Arai W."/>
            <person name="Tsubouchi T."/>
            <person name="Morono Y."/>
            <person name="Uchiyama I."/>
            <person name="Ito T."/>
            <person name="Fujiyama A."/>
            <person name="Inagaki F."/>
            <person name="Takami H."/>
        </authorList>
    </citation>
    <scope>NUCLEOTIDE SEQUENCE</scope>
    <source>
        <strain evidence="1">Expedition CK06-06</strain>
    </source>
</reference>
<dbReference type="Gene3D" id="3.40.190.10">
    <property type="entry name" value="Periplasmic binding protein-like II"/>
    <property type="match status" value="1"/>
</dbReference>
<organism evidence="1">
    <name type="scientific">marine sediment metagenome</name>
    <dbReference type="NCBI Taxonomy" id="412755"/>
    <lineage>
        <taxon>unclassified sequences</taxon>
        <taxon>metagenomes</taxon>
        <taxon>ecological metagenomes</taxon>
    </lineage>
</organism>
<dbReference type="SUPFAM" id="SSF53850">
    <property type="entry name" value="Periplasmic binding protein-like II"/>
    <property type="match status" value="1"/>
</dbReference>
<protein>
    <submittedName>
        <fullName evidence="1">Uncharacterized protein</fullName>
    </submittedName>
</protein>
<proteinExistence type="predicted"/>
<sequence length="73" mass="8353">MREAYACMLRKGDVPFKRLVDATIAEMARSGELMQLYTKYFASSLAVKGGVRIDQPLSDDMRELLRQPNDRID</sequence>
<dbReference type="EMBL" id="BARU01014557">
    <property type="protein sequence ID" value="GAH34110.1"/>
    <property type="molecule type" value="Genomic_DNA"/>
</dbReference>
<evidence type="ECO:0000313" key="1">
    <source>
        <dbReference type="EMBL" id="GAH34110.1"/>
    </source>
</evidence>
<dbReference type="AlphaFoldDB" id="X1FNM3"/>